<dbReference type="PROSITE" id="PS50215">
    <property type="entry name" value="ADAM_MEPRO"/>
    <property type="match status" value="1"/>
</dbReference>
<keyword evidence="1 2" id="KW-1015">Disulfide bond</keyword>
<dbReference type="SMART" id="SM00608">
    <property type="entry name" value="ACR"/>
    <property type="match status" value="1"/>
</dbReference>
<dbReference type="Pfam" id="PF01421">
    <property type="entry name" value="Reprolysin"/>
    <property type="match status" value="2"/>
</dbReference>
<evidence type="ECO:0000256" key="4">
    <source>
        <dbReference type="SAM" id="MobiDB-lite"/>
    </source>
</evidence>
<dbReference type="OrthoDB" id="5951731at2759"/>
<dbReference type="InterPro" id="IPR024079">
    <property type="entry name" value="MetalloPept_cat_dom_sf"/>
</dbReference>
<dbReference type="GO" id="GO:0098839">
    <property type="term" value="C:postsynaptic density membrane"/>
    <property type="evidence" value="ECO:0007669"/>
    <property type="project" value="TreeGrafter"/>
</dbReference>
<dbReference type="InterPro" id="IPR001762">
    <property type="entry name" value="Disintegrin_dom"/>
</dbReference>
<sequence length="760" mass="84236">MADMIFKEQLNTRIVLVAMETWSADNKFNIDDNPMVTLKEFMKYRKDFIKERCDSVHLFLGSRFLSSWGGASYMGGVCSLTKGGGVSEYGKTDEMAITLAQSLGQNIGIFSDKKRILNGTPSSFTGVFCSGRMKTFVCACVCVVFSPPGECVCDDRWSGCIMDDVGYYLPKRFSRCNVEEYYNFLNSGGGACLFNKPMKVQSIFPLFFRVYTDVGLVTLMTCLSQFLDPPVCGNGLVEQGEECDCGSPVECAREGGACCNNCTLTQGSKCSNGLCCNDCQVHDLLHHCCIVSGKSCFQLVFQRALLQMEFNGVVCRDAVNDCDISENCTGNSSECPPNVHKMDGYTCEKDQDRCFNGRCKTKDRQCKYILGEKGDGSRQVLLREAEHRRDGERQLREGQGHLGPVQQTVRASFLTSAAPSPPWTLPPVTAACVLVRQGRPLRVPAVLQHLARPAPRGAPGRPDLVLGGSSQRLSGLQWRPRADRRRHGPGLRGGLDSCGTDHVCFSHKCLPIQQFNFSTCPGTTKTLYHRHQHHHRGHRGLHPLPRPHSGCHSLVLQRHASGRQSKLGLQLQEEVSLSVAPADMHSVLHPLHPIHYSEHLTLWLQVCHLTFAPLCSRCFSSFIGITAVVLVHSVMLCRNLCFHCVSFKWILSDELYVIPDFLCVYVCVCVGVDPTACHIHGVRESRMPNTSPTSVKTADRGATPGKVPNRSTLYKTSETHQCVFVRVSRAFTVRFSAGNLSGHRKKLKGKKFRARSNSTE</sequence>
<comment type="caution">
    <text evidence="7">The sequence shown here is derived from an EMBL/GenBank/DDBJ whole genome shotgun (WGS) entry which is preliminary data.</text>
</comment>
<evidence type="ECO:0000313" key="7">
    <source>
        <dbReference type="EMBL" id="CAG11898.1"/>
    </source>
</evidence>
<reference evidence="7" key="1">
    <citation type="journal article" date="2004" name="Nature">
        <title>Genome duplication in the teleost fish Tetraodon nigroviridis reveals the early vertebrate proto-karyotype.</title>
        <authorList>
            <person name="Jaillon O."/>
            <person name="Aury J.-M."/>
            <person name="Brunet F."/>
            <person name="Petit J.-L."/>
            <person name="Stange-Thomann N."/>
            <person name="Mauceli E."/>
            <person name="Bouneau L."/>
            <person name="Fischer C."/>
            <person name="Ozouf-Costaz C."/>
            <person name="Bernot A."/>
            <person name="Nicaud S."/>
            <person name="Jaffe D."/>
            <person name="Fisher S."/>
            <person name="Lutfalla G."/>
            <person name="Dossat C."/>
            <person name="Segurens B."/>
            <person name="Dasilva C."/>
            <person name="Salanoubat M."/>
            <person name="Levy M."/>
            <person name="Boudet N."/>
            <person name="Castellano S."/>
            <person name="Anthouard V."/>
            <person name="Jubin C."/>
            <person name="Castelli V."/>
            <person name="Katinka M."/>
            <person name="Vacherie B."/>
            <person name="Biemont C."/>
            <person name="Skalli Z."/>
            <person name="Cattolico L."/>
            <person name="Poulain J."/>
            <person name="De Berardinis V."/>
            <person name="Cruaud C."/>
            <person name="Duprat S."/>
            <person name="Brottier P."/>
            <person name="Coutanceau J.-P."/>
            <person name="Gouzy J."/>
            <person name="Parra G."/>
            <person name="Lardier G."/>
            <person name="Chapple C."/>
            <person name="McKernan K.J."/>
            <person name="McEwan P."/>
            <person name="Bosak S."/>
            <person name="Kellis M."/>
            <person name="Volff J.-N."/>
            <person name="Guigo R."/>
            <person name="Zody M.C."/>
            <person name="Mesirov J."/>
            <person name="Lindblad-Toh K."/>
            <person name="Birren B."/>
            <person name="Nusbaum C."/>
            <person name="Kahn D."/>
            <person name="Robinson-Rechavi M."/>
            <person name="Laudet V."/>
            <person name="Schachter V."/>
            <person name="Quetier F."/>
            <person name="Saurin W."/>
            <person name="Scarpelli C."/>
            <person name="Wincker P."/>
            <person name="Lander E.S."/>
            <person name="Weissenbach J."/>
            <person name="Roest Crollius H."/>
        </authorList>
    </citation>
    <scope>NUCLEOTIDE SEQUENCE [LARGE SCALE GENOMIC DNA]</scope>
</reference>
<reference evidence="7" key="2">
    <citation type="submission" date="2004-02" db="EMBL/GenBank/DDBJ databases">
        <authorList>
            <consortium name="Genoscope"/>
            <consortium name="Whitehead Institute Centre for Genome Research"/>
        </authorList>
    </citation>
    <scope>NUCLEOTIDE SEQUENCE</scope>
</reference>
<dbReference type="SUPFAM" id="SSF57552">
    <property type="entry name" value="Blood coagulation inhibitor (disintegrin)"/>
    <property type="match status" value="2"/>
</dbReference>
<comment type="caution">
    <text evidence="3">Lacks conserved residue(s) required for the propagation of feature annotation.</text>
</comment>
<evidence type="ECO:0000256" key="3">
    <source>
        <dbReference type="PROSITE-ProRule" id="PRU00276"/>
    </source>
</evidence>
<dbReference type="PANTHER" id="PTHR11905:SF14">
    <property type="entry name" value="DISINTEGRIN AND METALLOPROTEINASE DOMAIN-CONTAINING PROTEIN 22"/>
    <property type="match status" value="1"/>
</dbReference>
<dbReference type="GO" id="GO:0006508">
    <property type="term" value="P:proteolysis"/>
    <property type="evidence" value="ECO:0007669"/>
    <property type="project" value="InterPro"/>
</dbReference>
<feature type="domain" description="Disintegrin" evidence="5">
    <location>
        <begin position="229"/>
        <end position="343"/>
    </location>
</feature>
<dbReference type="GO" id="GO:0004222">
    <property type="term" value="F:metalloendopeptidase activity"/>
    <property type="evidence" value="ECO:0007669"/>
    <property type="project" value="InterPro"/>
</dbReference>
<evidence type="ECO:0000256" key="2">
    <source>
        <dbReference type="PROSITE-ProRule" id="PRU00068"/>
    </source>
</evidence>
<evidence type="ECO:0000259" key="6">
    <source>
        <dbReference type="PROSITE" id="PS50215"/>
    </source>
</evidence>
<feature type="disulfide bond" evidence="2">
    <location>
        <begin position="315"/>
        <end position="335"/>
    </location>
</feature>
<organism evidence="7">
    <name type="scientific">Tetraodon nigroviridis</name>
    <name type="common">Spotted green pufferfish</name>
    <name type="synonym">Chelonodon nigroviridis</name>
    <dbReference type="NCBI Taxonomy" id="99883"/>
    <lineage>
        <taxon>Eukaryota</taxon>
        <taxon>Metazoa</taxon>
        <taxon>Chordata</taxon>
        <taxon>Craniata</taxon>
        <taxon>Vertebrata</taxon>
        <taxon>Euteleostomi</taxon>
        <taxon>Actinopterygii</taxon>
        <taxon>Neopterygii</taxon>
        <taxon>Teleostei</taxon>
        <taxon>Neoteleostei</taxon>
        <taxon>Acanthomorphata</taxon>
        <taxon>Eupercaria</taxon>
        <taxon>Tetraodontiformes</taxon>
        <taxon>Tetradontoidea</taxon>
        <taxon>Tetraodontidae</taxon>
        <taxon>Tetraodon</taxon>
    </lineage>
</organism>
<name>Q4RI84_TETNG</name>
<accession>Q4RI84</accession>
<evidence type="ECO:0000259" key="5">
    <source>
        <dbReference type="PROSITE" id="PS50214"/>
    </source>
</evidence>
<dbReference type="Gene3D" id="3.40.390.10">
    <property type="entry name" value="Collagenase (Catalytic Domain)"/>
    <property type="match status" value="1"/>
</dbReference>
<dbReference type="InterPro" id="IPR001590">
    <property type="entry name" value="Peptidase_M12B"/>
</dbReference>
<dbReference type="SUPFAM" id="SSF55486">
    <property type="entry name" value="Metalloproteases ('zincins'), catalytic domain"/>
    <property type="match status" value="1"/>
</dbReference>
<feature type="domain" description="Peptidase M12B" evidence="6">
    <location>
        <begin position="1"/>
        <end position="197"/>
    </location>
</feature>
<proteinExistence type="predicted"/>
<dbReference type="KEGG" id="tng:GSTEN00033992G001"/>
<dbReference type="PANTHER" id="PTHR11905">
    <property type="entry name" value="ADAM A DISINTEGRIN AND METALLOPROTEASE DOMAIN"/>
    <property type="match status" value="1"/>
</dbReference>
<dbReference type="Gene3D" id="4.10.70.10">
    <property type="entry name" value="Disintegrin domain"/>
    <property type="match status" value="2"/>
</dbReference>
<dbReference type="EMBL" id="CAAE01015044">
    <property type="protein sequence ID" value="CAG11898.1"/>
    <property type="molecule type" value="Genomic_DNA"/>
</dbReference>
<dbReference type="PROSITE" id="PS50214">
    <property type="entry name" value="DISINTEGRIN_2"/>
    <property type="match status" value="1"/>
</dbReference>
<dbReference type="InterPro" id="IPR036436">
    <property type="entry name" value="Disintegrin_dom_sf"/>
</dbReference>
<dbReference type="InterPro" id="IPR006586">
    <property type="entry name" value="ADAM_Cys-rich"/>
</dbReference>
<dbReference type="SMART" id="SM00050">
    <property type="entry name" value="DISIN"/>
    <property type="match status" value="1"/>
</dbReference>
<dbReference type="CDD" id="cd04269">
    <property type="entry name" value="ZnMc_adamalysin_II_like"/>
    <property type="match status" value="1"/>
</dbReference>
<dbReference type="InterPro" id="IPR034027">
    <property type="entry name" value="Reprolysin_adamalysin"/>
</dbReference>
<feature type="compositionally biased region" description="Low complexity" evidence="4">
    <location>
        <begin position="452"/>
        <end position="462"/>
    </location>
</feature>
<gene>
    <name evidence="7" type="ORF">GSTENG00033992001</name>
</gene>
<protein>
    <submittedName>
        <fullName evidence="7">(spotted green pufferfish) hypothetical protein</fullName>
    </submittedName>
</protein>
<evidence type="ECO:0000256" key="1">
    <source>
        <dbReference type="ARBA" id="ARBA00023157"/>
    </source>
</evidence>
<feature type="region of interest" description="Disordered" evidence="4">
    <location>
        <begin position="452"/>
        <end position="490"/>
    </location>
</feature>
<dbReference type="AlphaFoldDB" id="Q4RI84"/>